<feature type="binding site" evidence="3">
    <location>
        <position position="131"/>
    </location>
    <ligand>
        <name>substrate</name>
    </ligand>
</feature>
<feature type="binding site" evidence="4">
    <location>
        <position position="62"/>
    </location>
    <ligand>
        <name>Zn(2+)</name>
        <dbReference type="ChEBI" id="CHEBI:29105"/>
        <label>1</label>
        <note>catalytic</note>
    </ligand>
</feature>
<feature type="binding site" evidence="4">
    <location>
        <position position="64"/>
    </location>
    <ligand>
        <name>Zn(2+)</name>
        <dbReference type="ChEBI" id="CHEBI:29105"/>
        <label>1</label>
        <note>catalytic</note>
    </ligand>
</feature>
<accession>A0A2S6FYE5</accession>
<dbReference type="GO" id="GO:0006508">
    <property type="term" value="P:proteolysis"/>
    <property type="evidence" value="ECO:0007669"/>
    <property type="project" value="UniProtKB-KW"/>
</dbReference>
<evidence type="ECO:0000313" key="6">
    <source>
        <dbReference type="EMBL" id="PPK48588.1"/>
    </source>
</evidence>
<protein>
    <recommendedName>
        <fullName evidence="1">Isoaspartyl dipeptidase</fullName>
        <ecNumber evidence="1">3.4.19.-</ecNumber>
    </recommendedName>
</protein>
<dbReference type="GO" id="GO:0016810">
    <property type="term" value="F:hydrolase activity, acting on carbon-nitrogen (but not peptide) bonds"/>
    <property type="evidence" value="ECO:0007669"/>
    <property type="project" value="InterPro"/>
</dbReference>
<dbReference type="PIRSF" id="PIRSF001238">
    <property type="entry name" value="IadA"/>
    <property type="match status" value="1"/>
</dbReference>
<evidence type="ECO:0000313" key="7">
    <source>
        <dbReference type="Proteomes" id="UP000239863"/>
    </source>
</evidence>
<dbReference type="OrthoDB" id="9775607at2"/>
<evidence type="ECO:0000259" key="5">
    <source>
        <dbReference type="Pfam" id="PF01979"/>
    </source>
</evidence>
<keyword evidence="1 4" id="KW-0479">Metal-binding</keyword>
<dbReference type="GO" id="GO:0008237">
    <property type="term" value="F:metallopeptidase activity"/>
    <property type="evidence" value="ECO:0007669"/>
    <property type="project" value="UniProtKB-KW"/>
</dbReference>
<name>A0A2S6FYE5_9CLOT</name>
<reference evidence="6 7" key="1">
    <citation type="submission" date="2018-02" db="EMBL/GenBank/DDBJ databases">
        <title>Genomic Encyclopedia of Archaeal and Bacterial Type Strains, Phase II (KMG-II): from individual species to whole genera.</title>
        <authorList>
            <person name="Goeker M."/>
        </authorList>
    </citation>
    <scope>NUCLEOTIDE SEQUENCE [LARGE SCALE GENOMIC DNA]</scope>
    <source>
        <strain evidence="6 7">DSM 15099</strain>
    </source>
</reference>
<feature type="active site" description="Proton acceptor" evidence="2">
    <location>
        <position position="286"/>
    </location>
</feature>
<feature type="binding site" evidence="4">
    <location>
        <position position="225"/>
    </location>
    <ligand>
        <name>Zn(2+)</name>
        <dbReference type="ChEBI" id="CHEBI:29105"/>
        <label>2</label>
        <note>catalytic</note>
    </ligand>
</feature>
<dbReference type="GO" id="GO:0005737">
    <property type="term" value="C:cytoplasm"/>
    <property type="evidence" value="ECO:0007669"/>
    <property type="project" value="UniProtKB-SubCell"/>
</dbReference>
<evidence type="ECO:0000256" key="2">
    <source>
        <dbReference type="PIRSR" id="PIRSR001238-1"/>
    </source>
</evidence>
<dbReference type="InterPro" id="IPR011059">
    <property type="entry name" value="Metal-dep_hydrolase_composite"/>
</dbReference>
<dbReference type="InterPro" id="IPR050378">
    <property type="entry name" value="Metallo-dep_Hydrolases_sf"/>
</dbReference>
<feature type="domain" description="Amidohydrolase-related" evidence="5">
    <location>
        <begin position="54"/>
        <end position="376"/>
    </location>
</feature>
<keyword evidence="1" id="KW-0645">Protease</keyword>
<feature type="binding site" evidence="3">
    <location>
        <position position="290"/>
    </location>
    <ligand>
        <name>substrate</name>
    </ligand>
</feature>
<dbReference type="EMBL" id="PTIS01000006">
    <property type="protein sequence ID" value="PPK48588.1"/>
    <property type="molecule type" value="Genomic_DNA"/>
</dbReference>
<comment type="subcellular location">
    <subcellularLocation>
        <location evidence="1">Cytoplasm</location>
    </subcellularLocation>
</comment>
<comment type="PTM">
    <text evidence="1">Carboxylation allows a single lysine to coordinate two zinc ions.</text>
</comment>
<comment type="similarity">
    <text evidence="1">Belongs to the peptidase M38 family.</text>
</comment>
<dbReference type="GO" id="GO:0008798">
    <property type="term" value="F:beta-aspartyl-peptidase activity"/>
    <property type="evidence" value="ECO:0007669"/>
    <property type="project" value="InterPro"/>
</dbReference>
<sequence>MITIIKNVEVYAPDYLGKKDIAIAGGKIEEIKDCIEVPKDFLDIKVIDGSGKLLFPGFIDAHVHLIGGGGEGGFKTRTPEIQLSDLIEAGITTVVGCLGTDGVCRNMNALFAKAKGLEEEGMTTYLYTGSYEVPVKTITGNIKEDIMLIDKIIGVGEIALSDHRSSQPTYEEFVRLSSHARVAGILSGKAGIVHIHLGDGKRKMDYLNKIIEDTEIPITQFVPTHINRSIELFNEAINFGKKGGYLDLTTSSDPDFLEKDEVKASKGLKLLLDEGISIYQITFSSDGEGSLPIFDEKRQIIGLGIGSVKSLYREVKDAILKDKVPVEDAIRTITSNVAKVLKLNDKGSIVKSKDADLVMVDSDLNITNVFYNGKEVFNQGTLLSKGTFEK</sequence>
<dbReference type="Proteomes" id="UP000239863">
    <property type="component" value="Unassembled WGS sequence"/>
</dbReference>
<dbReference type="SUPFAM" id="SSF51338">
    <property type="entry name" value="Composite domain of metallo-dependent hydrolases"/>
    <property type="match status" value="1"/>
</dbReference>
<feature type="binding site" evidence="4">
    <location>
        <position position="196"/>
    </location>
    <ligand>
        <name>Zn(2+)</name>
        <dbReference type="ChEBI" id="CHEBI:29105"/>
        <label>2</label>
        <note>catalytic</note>
    </ligand>
</feature>
<evidence type="ECO:0000256" key="1">
    <source>
        <dbReference type="PIRNR" id="PIRNR001238"/>
    </source>
</evidence>
<dbReference type="PANTHER" id="PTHR11647:SF1">
    <property type="entry name" value="COLLAPSIN RESPONSE MEDIATOR PROTEIN"/>
    <property type="match status" value="1"/>
</dbReference>
<evidence type="ECO:0000256" key="3">
    <source>
        <dbReference type="PIRSR" id="PIRSR001238-2"/>
    </source>
</evidence>
<dbReference type="AlphaFoldDB" id="A0A2S6FYE5"/>
<dbReference type="Pfam" id="PF01979">
    <property type="entry name" value="Amidohydro_1"/>
    <property type="match status" value="1"/>
</dbReference>
<keyword evidence="1 4" id="KW-0862">Zinc</keyword>
<dbReference type="GO" id="GO:0046872">
    <property type="term" value="F:metal ion binding"/>
    <property type="evidence" value="ECO:0007669"/>
    <property type="project" value="UniProtKB-KW"/>
</dbReference>
<dbReference type="SUPFAM" id="SSF51556">
    <property type="entry name" value="Metallo-dependent hydrolases"/>
    <property type="match status" value="1"/>
</dbReference>
<keyword evidence="1" id="KW-0482">Metalloprotease</keyword>
<dbReference type="NCBIfam" id="TIGR01975">
    <property type="entry name" value="isoAsp_dipep"/>
    <property type="match status" value="1"/>
</dbReference>
<comment type="function">
    <text evidence="1">Catalyzes the hydrolytic cleavage of a subset of L-isoaspartyl (L-beta-aspartyl) dipeptides. Used to degrade proteins damaged by L-isoaspartyl residues formation.</text>
</comment>
<feature type="binding site" evidence="3">
    <location>
        <position position="100"/>
    </location>
    <ligand>
        <name>substrate</name>
    </ligand>
</feature>
<dbReference type="InterPro" id="IPR006680">
    <property type="entry name" value="Amidohydro-rel"/>
</dbReference>
<feature type="binding site" evidence="3">
    <location>
        <position position="164"/>
    </location>
    <ligand>
        <name>substrate</name>
    </ligand>
</feature>
<proteinExistence type="inferred from homology"/>
<gene>
    <name evidence="6" type="ORF">BD821_106110</name>
</gene>
<dbReference type="Gene3D" id="3.20.20.140">
    <property type="entry name" value="Metal-dependent hydrolases"/>
    <property type="match status" value="1"/>
</dbReference>
<dbReference type="RefSeq" id="WP_104409728.1">
    <property type="nucleotide sequence ID" value="NZ_PTIS01000006.1"/>
</dbReference>
<dbReference type="PANTHER" id="PTHR11647">
    <property type="entry name" value="HYDRANTOINASE/DIHYDROPYRIMIDINASE FAMILY MEMBER"/>
    <property type="match status" value="1"/>
</dbReference>
<keyword evidence="1" id="KW-0378">Hydrolase</keyword>
<dbReference type="InterPro" id="IPR010229">
    <property type="entry name" value="Pept_M38_dipep"/>
</dbReference>
<comment type="caution">
    <text evidence="6">The sequence shown here is derived from an EMBL/GenBank/DDBJ whole genome shotgun (WGS) entry which is preliminary data.</text>
</comment>
<feature type="binding site" evidence="4">
    <location>
        <position position="286"/>
    </location>
    <ligand>
        <name>Zn(2+)</name>
        <dbReference type="ChEBI" id="CHEBI:29105"/>
        <label>1</label>
        <note>catalytic</note>
    </ligand>
</feature>
<organism evidence="6 7">
    <name type="scientific">Clostridium algidicarnis DSM 15099</name>
    <dbReference type="NCBI Taxonomy" id="1121295"/>
    <lineage>
        <taxon>Bacteria</taxon>
        <taxon>Bacillati</taxon>
        <taxon>Bacillota</taxon>
        <taxon>Clostridia</taxon>
        <taxon>Eubacteriales</taxon>
        <taxon>Clostridiaceae</taxon>
        <taxon>Clostridium</taxon>
    </lineage>
</organism>
<feature type="binding site" evidence="3">
    <location>
        <position position="228"/>
    </location>
    <ligand>
        <name>substrate</name>
    </ligand>
</feature>
<comment type="cofactor">
    <cofactor evidence="1 4">
        <name>Zn(2+)</name>
        <dbReference type="ChEBI" id="CHEBI:29105"/>
    </cofactor>
    <text evidence="1 4">Binds 2 Zn(2+) ions per subunit.</text>
</comment>
<dbReference type="Gene3D" id="2.30.40.10">
    <property type="entry name" value="Urease, subunit C, domain 1"/>
    <property type="match status" value="1"/>
</dbReference>
<evidence type="ECO:0000256" key="4">
    <source>
        <dbReference type="PIRSR" id="PIRSR001238-3"/>
    </source>
</evidence>
<dbReference type="EC" id="3.4.19.-" evidence="1"/>
<dbReference type="STRING" id="37659.GCA_000703125_00654"/>
<feature type="binding site" evidence="3">
    <location>
        <begin position="69"/>
        <end position="71"/>
    </location>
    <ligand>
        <name>substrate</name>
    </ligand>
</feature>
<dbReference type="InterPro" id="IPR032466">
    <property type="entry name" value="Metal_Hydrolase"/>
</dbReference>